<dbReference type="PRINTS" id="PR01036">
    <property type="entry name" value="TCRTETB"/>
</dbReference>
<feature type="transmembrane region" description="Helical" evidence="7">
    <location>
        <begin position="328"/>
        <end position="346"/>
    </location>
</feature>
<evidence type="ECO:0000256" key="4">
    <source>
        <dbReference type="ARBA" id="ARBA00022692"/>
    </source>
</evidence>
<reference evidence="9 10" key="1">
    <citation type="submission" date="2020-08" db="EMBL/GenBank/DDBJ databases">
        <title>A Genomic Blueprint of the Chicken Gut Microbiome.</title>
        <authorList>
            <person name="Gilroy R."/>
            <person name="Ravi A."/>
            <person name="Getino M."/>
            <person name="Pursley I."/>
            <person name="Horton D.L."/>
            <person name="Alikhan N.-F."/>
            <person name="Baker D."/>
            <person name="Gharbi K."/>
            <person name="Hall N."/>
            <person name="Watson M."/>
            <person name="Adriaenssens E.M."/>
            <person name="Foster-Nyarko E."/>
            <person name="Jarju S."/>
            <person name="Secka A."/>
            <person name="Antonio M."/>
            <person name="Oren A."/>
            <person name="Chaudhuri R."/>
            <person name="La Ragione R.M."/>
            <person name="Hildebrand F."/>
            <person name="Pallen M.J."/>
        </authorList>
    </citation>
    <scope>NUCLEOTIDE SEQUENCE [LARGE SCALE GENOMIC DNA]</scope>
    <source>
        <strain evidence="9 10">Sa1CUA4</strain>
    </source>
</reference>
<evidence type="ECO:0000259" key="8">
    <source>
        <dbReference type="PROSITE" id="PS50850"/>
    </source>
</evidence>
<feature type="transmembrane region" description="Helical" evidence="7">
    <location>
        <begin position="37"/>
        <end position="61"/>
    </location>
</feature>
<evidence type="ECO:0000256" key="2">
    <source>
        <dbReference type="ARBA" id="ARBA00022448"/>
    </source>
</evidence>
<dbReference type="InterPro" id="IPR005829">
    <property type="entry name" value="Sugar_transporter_CS"/>
</dbReference>
<feature type="transmembrane region" description="Helical" evidence="7">
    <location>
        <begin position="352"/>
        <end position="379"/>
    </location>
</feature>
<comment type="subcellular location">
    <subcellularLocation>
        <location evidence="1">Cell membrane</location>
        <topology evidence="1">Multi-pass membrane protein</topology>
    </subcellularLocation>
</comment>
<feature type="transmembrane region" description="Helical" evidence="7">
    <location>
        <begin position="103"/>
        <end position="122"/>
    </location>
</feature>
<dbReference type="PROSITE" id="PS50850">
    <property type="entry name" value="MFS"/>
    <property type="match status" value="1"/>
</dbReference>
<evidence type="ECO:0000256" key="6">
    <source>
        <dbReference type="ARBA" id="ARBA00023136"/>
    </source>
</evidence>
<dbReference type="PANTHER" id="PTHR42718">
    <property type="entry name" value="MAJOR FACILITATOR SUPERFAMILY MULTIDRUG TRANSPORTER MFSC"/>
    <property type="match status" value="1"/>
</dbReference>
<dbReference type="Proteomes" id="UP000602532">
    <property type="component" value="Unassembled WGS sequence"/>
</dbReference>
<keyword evidence="2" id="KW-0813">Transport</keyword>
<feature type="transmembrane region" description="Helical" evidence="7">
    <location>
        <begin position="73"/>
        <end position="91"/>
    </location>
</feature>
<dbReference type="InterPro" id="IPR011701">
    <property type="entry name" value="MFS"/>
</dbReference>
<keyword evidence="5 7" id="KW-1133">Transmembrane helix</keyword>
<dbReference type="EMBL" id="JACSPM010000004">
    <property type="protein sequence ID" value="MBD8024595.1"/>
    <property type="molecule type" value="Genomic_DNA"/>
</dbReference>
<dbReference type="Gene3D" id="1.20.1250.20">
    <property type="entry name" value="MFS general substrate transporter like domains"/>
    <property type="match status" value="1"/>
</dbReference>
<proteinExistence type="predicted"/>
<feature type="transmembrane region" description="Helical" evidence="7">
    <location>
        <begin position="265"/>
        <end position="290"/>
    </location>
</feature>
<feature type="transmembrane region" description="Helical" evidence="7">
    <location>
        <begin position="160"/>
        <end position="181"/>
    </location>
</feature>
<gene>
    <name evidence="9" type="ORF">H9622_13490</name>
</gene>
<keyword evidence="6 7" id="KW-0472">Membrane</keyword>
<dbReference type="InterPro" id="IPR020846">
    <property type="entry name" value="MFS_dom"/>
</dbReference>
<dbReference type="CDD" id="cd17321">
    <property type="entry name" value="MFS_MMR_MDR_like"/>
    <property type="match status" value="1"/>
</dbReference>
<feature type="transmembrane region" description="Helical" evidence="7">
    <location>
        <begin position="391"/>
        <end position="415"/>
    </location>
</feature>
<evidence type="ECO:0000313" key="9">
    <source>
        <dbReference type="EMBL" id="MBD8024595.1"/>
    </source>
</evidence>
<feature type="transmembrane region" description="Helical" evidence="7">
    <location>
        <begin position="134"/>
        <end position="154"/>
    </location>
</feature>
<evidence type="ECO:0000313" key="10">
    <source>
        <dbReference type="Proteomes" id="UP000602532"/>
    </source>
</evidence>
<comment type="caution">
    <text evidence="9">The sequence shown here is derived from an EMBL/GenBank/DDBJ whole genome shotgun (WGS) entry which is preliminary data.</text>
</comment>
<dbReference type="SUPFAM" id="SSF103473">
    <property type="entry name" value="MFS general substrate transporter"/>
    <property type="match status" value="1"/>
</dbReference>
<protein>
    <submittedName>
        <fullName evidence="9">MFS transporter</fullName>
    </submittedName>
</protein>
<evidence type="ECO:0000256" key="7">
    <source>
        <dbReference type="SAM" id="Phobius"/>
    </source>
</evidence>
<keyword evidence="3" id="KW-1003">Cell membrane</keyword>
<dbReference type="InterPro" id="IPR036259">
    <property type="entry name" value="MFS_trans_sf"/>
</dbReference>
<accession>A0ABR8X5K0</accession>
<feature type="transmembrane region" description="Helical" evidence="7">
    <location>
        <begin position="225"/>
        <end position="244"/>
    </location>
</feature>
<dbReference type="PANTHER" id="PTHR42718:SF46">
    <property type="entry name" value="BLR6921 PROTEIN"/>
    <property type="match status" value="1"/>
</dbReference>
<keyword evidence="4 7" id="KW-0812">Transmembrane</keyword>
<feature type="transmembrane region" description="Helical" evidence="7">
    <location>
        <begin position="296"/>
        <end position="316"/>
    </location>
</feature>
<keyword evidence="10" id="KW-1185">Reference proteome</keyword>
<feature type="transmembrane region" description="Helical" evidence="7">
    <location>
        <begin position="435"/>
        <end position="457"/>
    </location>
</feature>
<name>A0ABR8X5K0_9MICO</name>
<dbReference type="Pfam" id="PF07690">
    <property type="entry name" value="MFS_1"/>
    <property type="match status" value="1"/>
</dbReference>
<sequence>MRDRTLPLVLTLVAAQLVVMLDSSILNVALPSIAEDLGLTAVGTAWVLNAYFLTFGGLLLVSGRAADILGRRRMFLTGATVLVAGSLLGGLASTDAVLVTARLIQGGGAAMLSPAAMAVILATFTGTARTRTMAWWGAASTVGGALGVSVGGILTSGLGWQSVMFVTATAAVVVGIAGWALLERDHPAARRPFDAAGAALVTMAAGAVVFAVLSLPHAGLASVEVLTAAAIAVIAGTGFVLVEGRSRDAVLPLPALREPRVAGGIVVNVLGGAARVACFVLVALLIQQVLEYDPAAAGLAMLPTSLAGFAVSTLLLPRALARFGPEKVAVLGLILLAVAHLMFASLDHGMPYLARVFPVLLLAAVGVAFSFTPTTLVIASGMTSSNAGVGSGLASSTAQIGGALGIAAFGAIDAYRRAAVLAEGGSELAAAEAGLSGAHLAAATAAAVAALVAIAAFPSTRPRRLAAAVSNFAGRRSRRTVSS</sequence>
<feature type="domain" description="Major facilitator superfamily (MFS) profile" evidence="8">
    <location>
        <begin position="8"/>
        <end position="461"/>
    </location>
</feature>
<dbReference type="PROSITE" id="PS00216">
    <property type="entry name" value="SUGAR_TRANSPORT_1"/>
    <property type="match status" value="1"/>
</dbReference>
<dbReference type="Gene3D" id="1.20.1720.10">
    <property type="entry name" value="Multidrug resistance protein D"/>
    <property type="match status" value="1"/>
</dbReference>
<evidence type="ECO:0000256" key="3">
    <source>
        <dbReference type="ARBA" id="ARBA00022475"/>
    </source>
</evidence>
<organism evidence="9 10">
    <name type="scientific">Microbacterium gallinarum</name>
    <dbReference type="NCBI Taxonomy" id="2762209"/>
    <lineage>
        <taxon>Bacteria</taxon>
        <taxon>Bacillati</taxon>
        <taxon>Actinomycetota</taxon>
        <taxon>Actinomycetes</taxon>
        <taxon>Micrococcales</taxon>
        <taxon>Microbacteriaceae</taxon>
        <taxon>Microbacterium</taxon>
    </lineage>
</organism>
<evidence type="ECO:0000256" key="1">
    <source>
        <dbReference type="ARBA" id="ARBA00004651"/>
    </source>
</evidence>
<dbReference type="RefSeq" id="WP_191766920.1">
    <property type="nucleotide sequence ID" value="NZ_JACSPM010000004.1"/>
</dbReference>
<feature type="transmembrane region" description="Helical" evidence="7">
    <location>
        <begin position="193"/>
        <end position="213"/>
    </location>
</feature>
<evidence type="ECO:0000256" key="5">
    <source>
        <dbReference type="ARBA" id="ARBA00022989"/>
    </source>
</evidence>